<evidence type="ECO:0000313" key="2">
    <source>
        <dbReference type="Proteomes" id="UP000236740"/>
    </source>
</evidence>
<name>A0A1H5SN54_9EURY</name>
<reference evidence="1 2" key="1">
    <citation type="submission" date="2016-10" db="EMBL/GenBank/DDBJ databases">
        <authorList>
            <person name="de Groot N.N."/>
        </authorList>
    </citation>
    <scope>NUCLEOTIDE SEQUENCE [LARGE SCALE GENOMIC DNA]</scope>
    <source>
        <strain evidence="1 2">CGMCC 1.10331</strain>
    </source>
</reference>
<proteinExistence type="predicted"/>
<dbReference type="AlphaFoldDB" id="A0A1H5SN54"/>
<gene>
    <name evidence="1" type="ORF">SAMN04488133_0018</name>
</gene>
<evidence type="ECO:0000313" key="1">
    <source>
        <dbReference type="EMBL" id="SEF51880.1"/>
    </source>
</evidence>
<dbReference type="EMBL" id="FNVN01000001">
    <property type="protein sequence ID" value="SEF51880.1"/>
    <property type="molecule type" value="Genomic_DNA"/>
</dbReference>
<accession>A0A1H5SN54</accession>
<dbReference type="GeneID" id="39857949"/>
<dbReference type="Proteomes" id="UP000236740">
    <property type="component" value="Unassembled WGS sequence"/>
</dbReference>
<dbReference type="OrthoDB" id="192213at2157"/>
<protein>
    <submittedName>
        <fullName evidence="1">Uncharacterized protein</fullName>
    </submittedName>
</protein>
<sequence length="107" mass="11498">MSSAVKSVEDGRDALEGRGDVDLEAVEIRDDVKLGPTAGECGVPVDAICTGCKTERVKRVSADEIDTDSETGTFRHVCHGCRKGCWFNVIAVRWDLIETGGGDLVDE</sequence>
<keyword evidence="2" id="KW-1185">Reference proteome</keyword>
<organism evidence="1 2">
    <name type="scientific">Halobellus limi</name>
    <dbReference type="NCBI Taxonomy" id="699433"/>
    <lineage>
        <taxon>Archaea</taxon>
        <taxon>Methanobacteriati</taxon>
        <taxon>Methanobacteriota</taxon>
        <taxon>Stenosarchaea group</taxon>
        <taxon>Halobacteria</taxon>
        <taxon>Halobacteriales</taxon>
        <taxon>Haloferacaceae</taxon>
        <taxon>Halobellus</taxon>
    </lineage>
</organism>
<dbReference type="RefSeq" id="WP_200820831.1">
    <property type="nucleotide sequence ID" value="NZ_CP031311.1"/>
</dbReference>